<feature type="non-terminal residue" evidence="1">
    <location>
        <position position="51"/>
    </location>
</feature>
<evidence type="ECO:0000313" key="1">
    <source>
        <dbReference type="EMBL" id="GIY36845.1"/>
    </source>
</evidence>
<name>A0AAV4SWI0_CAEEX</name>
<reference evidence="1 2" key="1">
    <citation type="submission" date="2021-06" db="EMBL/GenBank/DDBJ databases">
        <title>Caerostris extrusa draft genome.</title>
        <authorList>
            <person name="Kono N."/>
            <person name="Arakawa K."/>
        </authorList>
    </citation>
    <scope>NUCLEOTIDE SEQUENCE [LARGE SCALE GENOMIC DNA]</scope>
</reference>
<organism evidence="1 2">
    <name type="scientific">Caerostris extrusa</name>
    <name type="common">Bark spider</name>
    <name type="synonym">Caerostris bankana</name>
    <dbReference type="NCBI Taxonomy" id="172846"/>
    <lineage>
        <taxon>Eukaryota</taxon>
        <taxon>Metazoa</taxon>
        <taxon>Ecdysozoa</taxon>
        <taxon>Arthropoda</taxon>
        <taxon>Chelicerata</taxon>
        <taxon>Arachnida</taxon>
        <taxon>Araneae</taxon>
        <taxon>Araneomorphae</taxon>
        <taxon>Entelegynae</taxon>
        <taxon>Araneoidea</taxon>
        <taxon>Araneidae</taxon>
        <taxon>Caerostris</taxon>
    </lineage>
</organism>
<dbReference type="AlphaFoldDB" id="A0AAV4SWI0"/>
<sequence>MLANITPERVAYNKQKAAPRIRKSANTSLMEAKQITQTKVTLLTGKSSNCF</sequence>
<evidence type="ECO:0000313" key="2">
    <source>
        <dbReference type="Proteomes" id="UP001054945"/>
    </source>
</evidence>
<comment type="caution">
    <text evidence="1">The sequence shown here is derived from an EMBL/GenBank/DDBJ whole genome shotgun (WGS) entry which is preliminary data.</text>
</comment>
<proteinExistence type="predicted"/>
<gene>
    <name evidence="1" type="ORF">CEXT_415631</name>
</gene>
<protein>
    <submittedName>
        <fullName evidence="1">Uncharacterized protein</fullName>
    </submittedName>
</protein>
<accession>A0AAV4SWI0</accession>
<dbReference type="EMBL" id="BPLR01010098">
    <property type="protein sequence ID" value="GIY36845.1"/>
    <property type="molecule type" value="Genomic_DNA"/>
</dbReference>
<dbReference type="Proteomes" id="UP001054945">
    <property type="component" value="Unassembled WGS sequence"/>
</dbReference>
<keyword evidence="2" id="KW-1185">Reference proteome</keyword>